<feature type="active site" description="Proton acceptor" evidence="8">
    <location>
        <position position="237"/>
    </location>
</feature>
<dbReference type="EC" id="2.7.1.17" evidence="8 10"/>
<evidence type="ECO:0000256" key="3">
    <source>
        <dbReference type="ARBA" id="ARBA00022679"/>
    </source>
</evidence>
<keyword evidence="7 8" id="KW-0119">Carbohydrate metabolism</keyword>
<keyword evidence="3 8" id="KW-0808">Transferase</keyword>
<organism evidence="13 14">
    <name type="scientific">Candidatus Coprovicinus avistercoris</name>
    <dbReference type="NCBI Taxonomy" id="2840754"/>
    <lineage>
        <taxon>Bacteria</taxon>
        <taxon>Bacillati</taxon>
        <taxon>Actinomycetota</taxon>
        <taxon>Coriobacteriia</taxon>
        <taxon>Coriobacteriales</taxon>
        <taxon>Coriobacteriaceae</taxon>
        <taxon>Coriobacteriaceae incertae sedis</taxon>
        <taxon>Candidatus Coprovicinus</taxon>
    </lineage>
</organism>
<evidence type="ECO:0000256" key="4">
    <source>
        <dbReference type="ARBA" id="ARBA00022741"/>
    </source>
</evidence>
<keyword evidence="6 8" id="KW-0067">ATP-binding</keyword>
<evidence type="ECO:0000256" key="5">
    <source>
        <dbReference type="ARBA" id="ARBA00022777"/>
    </source>
</evidence>
<feature type="domain" description="Carbohydrate kinase FGGY C-terminal" evidence="12">
    <location>
        <begin position="253"/>
        <end position="439"/>
    </location>
</feature>
<dbReference type="Gene3D" id="3.30.420.40">
    <property type="match status" value="2"/>
</dbReference>
<dbReference type="InterPro" id="IPR018485">
    <property type="entry name" value="FGGY_C"/>
</dbReference>
<feature type="binding site" evidence="8">
    <location>
        <begin position="78"/>
        <end position="79"/>
    </location>
    <ligand>
        <name>substrate</name>
    </ligand>
</feature>
<comment type="caution">
    <text evidence="13">The sequence shown here is derived from an EMBL/GenBank/DDBJ whole genome shotgun (WGS) entry which is preliminary data.</text>
</comment>
<dbReference type="InterPro" id="IPR000577">
    <property type="entry name" value="Carb_kinase_FGGY"/>
</dbReference>
<dbReference type="GO" id="GO:0005524">
    <property type="term" value="F:ATP binding"/>
    <property type="evidence" value="ECO:0007669"/>
    <property type="project" value="UniProtKB-UniRule"/>
</dbReference>
<dbReference type="Pfam" id="PF02782">
    <property type="entry name" value="FGGY_C"/>
    <property type="match status" value="1"/>
</dbReference>
<name>A0A9D1L575_9ACTN</name>
<evidence type="ECO:0000256" key="8">
    <source>
        <dbReference type="HAMAP-Rule" id="MF_02220"/>
    </source>
</evidence>
<dbReference type="InterPro" id="IPR043129">
    <property type="entry name" value="ATPase_NBD"/>
</dbReference>
<evidence type="ECO:0000256" key="1">
    <source>
        <dbReference type="ARBA" id="ARBA00009156"/>
    </source>
</evidence>
<keyword evidence="5 8" id="KW-0418">Kinase</keyword>
<reference evidence="13" key="1">
    <citation type="submission" date="2020-10" db="EMBL/GenBank/DDBJ databases">
        <authorList>
            <person name="Gilroy R."/>
        </authorList>
    </citation>
    <scope>NUCLEOTIDE SEQUENCE</scope>
    <source>
        <strain evidence="13">ChiHjej12B11-29160</strain>
    </source>
</reference>
<evidence type="ECO:0000259" key="11">
    <source>
        <dbReference type="Pfam" id="PF00370"/>
    </source>
</evidence>
<sequence>MLFIGIDLGTSACKFLLVDEQGTVKSVVSEAYEVEYPQPGWSQQNPAAWLDAVRRGIPRLLDGQDASEVCAIGCGGQMHGLVALDAHNDVIRPAILWNDGRTSAEVSYLNETIGTEKILSYTGNIAFAGFTAPKLLWVRKHEPENFKRIAHVMLPKDYVNFWLTGAYVSDPSDASGTLLFDVAHRTWSEEMLEICGLQKSWLPQVYESYQPVGTLRAEVAQELGLPTHTVVAAGAGDNAAAALGCGVIGPGTMNVSLGTSGTVFIPTDTFVSGVGDKIHSFCHADGKWHLMGCILSAASCNAWWAQDILHTKDIAAEQVSICRENVQKDQPFFLPYLMGERTPHNDTSARGAFMGLSMSTSRSDMTRAVLEGVAFAVRDSVEIARSMGVNPSTSMVCGGGARSDIWLEMLADILDVSLVRPATEQGPGMGGAMLGAIAAGVFTSPEACAQAMVTGEQTSFQPNQELYERYNERYKLWRDLYPALSPICKTMIQ</sequence>
<reference evidence="13" key="2">
    <citation type="journal article" date="2021" name="PeerJ">
        <title>Extensive microbial diversity within the chicken gut microbiome revealed by metagenomics and culture.</title>
        <authorList>
            <person name="Gilroy R."/>
            <person name="Ravi A."/>
            <person name="Getino M."/>
            <person name="Pursley I."/>
            <person name="Horton D.L."/>
            <person name="Alikhan N.F."/>
            <person name="Baker D."/>
            <person name="Gharbi K."/>
            <person name="Hall N."/>
            <person name="Watson M."/>
            <person name="Adriaenssens E.M."/>
            <person name="Foster-Nyarko E."/>
            <person name="Jarju S."/>
            <person name="Secka A."/>
            <person name="Antonio M."/>
            <person name="Oren A."/>
            <person name="Chaudhuri R.R."/>
            <person name="La Ragione R."/>
            <person name="Hildebrand F."/>
            <person name="Pallen M.J."/>
        </authorList>
    </citation>
    <scope>NUCLEOTIDE SEQUENCE</scope>
    <source>
        <strain evidence="13">ChiHjej12B11-29160</strain>
    </source>
</reference>
<dbReference type="InterPro" id="IPR006000">
    <property type="entry name" value="Xylulokinase"/>
</dbReference>
<keyword evidence="4 8" id="KW-0547">Nucleotide-binding</keyword>
<feature type="site" description="Important for activity" evidence="8">
    <location>
        <position position="7"/>
    </location>
</feature>
<dbReference type="PROSITE" id="PS00933">
    <property type="entry name" value="FGGY_KINASES_1"/>
    <property type="match status" value="1"/>
</dbReference>
<dbReference type="GO" id="GO:0004856">
    <property type="term" value="F:D-xylulokinase activity"/>
    <property type="evidence" value="ECO:0007669"/>
    <property type="project" value="UniProtKB-UniRule"/>
</dbReference>
<keyword evidence="2 8" id="KW-0859">Xylose metabolism</keyword>
<dbReference type="InterPro" id="IPR018483">
    <property type="entry name" value="Carb_kinase_FGGY_CS"/>
</dbReference>
<accession>A0A9D1L575</accession>
<dbReference type="AlphaFoldDB" id="A0A9D1L575"/>
<comment type="function">
    <text evidence="8">Catalyzes the phosphorylation of D-xylulose to D-xylulose 5-phosphate.</text>
</comment>
<dbReference type="PANTHER" id="PTHR43095">
    <property type="entry name" value="SUGAR KINASE"/>
    <property type="match status" value="1"/>
</dbReference>
<evidence type="ECO:0000313" key="14">
    <source>
        <dbReference type="Proteomes" id="UP000824078"/>
    </source>
</evidence>
<dbReference type="NCBIfam" id="TIGR01312">
    <property type="entry name" value="XylB"/>
    <property type="match status" value="1"/>
</dbReference>
<comment type="similarity">
    <text evidence="1 8 9">Belongs to the FGGY kinase family.</text>
</comment>
<dbReference type="PIRSF" id="PIRSF000538">
    <property type="entry name" value="GlpK"/>
    <property type="match status" value="1"/>
</dbReference>
<protein>
    <recommendedName>
        <fullName evidence="8 10">Xylulose kinase</fullName>
        <shortName evidence="8 10">Xylulokinase</shortName>
        <ecNumber evidence="8 10">2.7.1.17</ecNumber>
    </recommendedName>
</protein>
<dbReference type="EMBL" id="DVMQ01000017">
    <property type="protein sequence ID" value="HIU24396.1"/>
    <property type="molecule type" value="Genomic_DNA"/>
</dbReference>
<evidence type="ECO:0000256" key="7">
    <source>
        <dbReference type="ARBA" id="ARBA00023277"/>
    </source>
</evidence>
<dbReference type="InterPro" id="IPR050406">
    <property type="entry name" value="FGGY_Carb_Kinase"/>
</dbReference>
<comment type="catalytic activity">
    <reaction evidence="8 10">
        <text>D-xylulose + ATP = D-xylulose 5-phosphate + ADP + H(+)</text>
        <dbReference type="Rhea" id="RHEA:10964"/>
        <dbReference type="ChEBI" id="CHEBI:15378"/>
        <dbReference type="ChEBI" id="CHEBI:17140"/>
        <dbReference type="ChEBI" id="CHEBI:30616"/>
        <dbReference type="ChEBI" id="CHEBI:57737"/>
        <dbReference type="ChEBI" id="CHEBI:456216"/>
        <dbReference type="EC" id="2.7.1.17"/>
    </reaction>
</comment>
<proteinExistence type="inferred from homology"/>
<evidence type="ECO:0000259" key="12">
    <source>
        <dbReference type="Pfam" id="PF02782"/>
    </source>
</evidence>
<dbReference type="PROSITE" id="PS00445">
    <property type="entry name" value="FGGY_KINASES_2"/>
    <property type="match status" value="1"/>
</dbReference>
<dbReference type="HAMAP" id="MF_02220">
    <property type="entry name" value="XylB"/>
    <property type="match status" value="1"/>
</dbReference>
<dbReference type="PANTHER" id="PTHR43095:SF5">
    <property type="entry name" value="XYLULOSE KINASE"/>
    <property type="match status" value="1"/>
</dbReference>
<evidence type="ECO:0000256" key="9">
    <source>
        <dbReference type="RuleBase" id="RU003733"/>
    </source>
</evidence>
<dbReference type="InterPro" id="IPR018484">
    <property type="entry name" value="FGGY_N"/>
</dbReference>
<dbReference type="Proteomes" id="UP000824078">
    <property type="component" value="Unassembled WGS sequence"/>
</dbReference>
<evidence type="ECO:0000256" key="10">
    <source>
        <dbReference type="RuleBase" id="RU364073"/>
    </source>
</evidence>
<evidence type="ECO:0000256" key="6">
    <source>
        <dbReference type="ARBA" id="ARBA00022840"/>
    </source>
</evidence>
<dbReference type="CDD" id="cd07808">
    <property type="entry name" value="ASKHA_NBD_FGGY_EcXK-like"/>
    <property type="match status" value="1"/>
</dbReference>
<evidence type="ECO:0000313" key="13">
    <source>
        <dbReference type="EMBL" id="HIU24396.1"/>
    </source>
</evidence>
<feature type="domain" description="Carbohydrate kinase FGGY N-terminal" evidence="11">
    <location>
        <begin position="3"/>
        <end position="244"/>
    </location>
</feature>
<gene>
    <name evidence="8 10 13" type="primary">xylB</name>
    <name evidence="13" type="ORF">IAD17_05695</name>
</gene>
<dbReference type="SUPFAM" id="SSF53067">
    <property type="entry name" value="Actin-like ATPase domain"/>
    <property type="match status" value="2"/>
</dbReference>
<dbReference type="GO" id="GO:0005998">
    <property type="term" value="P:xylulose catabolic process"/>
    <property type="evidence" value="ECO:0007669"/>
    <property type="project" value="UniProtKB-UniRule"/>
</dbReference>
<dbReference type="GO" id="GO:0042732">
    <property type="term" value="P:D-xylose metabolic process"/>
    <property type="evidence" value="ECO:0007669"/>
    <property type="project" value="UniProtKB-KW"/>
</dbReference>
<dbReference type="Pfam" id="PF00370">
    <property type="entry name" value="FGGY_N"/>
    <property type="match status" value="1"/>
</dbReference>
<evidence type="ECO:0000256" key="2">
    <source>
        <dbReference type="ARBA" id="ARBA00022629"/>
    </source>
</evidence>